<dbReference type="Pfam" id="PF00248">
    <property type="entry name" value="Aldo_ket_red"/>
    <property type="match status" value="1"/>
</dbReference>
<proteinExistence type="predicted"/>
<accession>A0A0F9ANI2</accession>
<protein>
    <recommendedName>
        <fullName evidence="1">NADP-dependent oxidoreductase domain-containing protein</fullName>
    </recommendedName>
</protein>
<dbReference type="PANTHER" id="PTHR43312:SF1">
    <property type="entry name" value="NADP-DEPENDENT OXIDOREDUCTASE DOMAIN-CONTAINING PROTEIN"/>
    <property type="match status" value="1"/>
</dbReference>
<evidence type="ECO:0000259" key="1">
    <source>
        <dbReference type="Pfam" id="PF00248"/>
    </source>
</evidence>
<dbReference type="AlphaFoldDB" id="A0A0F9ANI2"/>
<dbReference type="PANTHER" id="PTHR43312">
    <property type="entry name" value="D-THREO-ALDOSE 1-DEHYDROGENASE"/>
    <property type="match status" value="1"/>
</dbReference>
<feature type="domain" description="NADP-dependent oxidoreductase" evidence="1">
    <location>
        <begin position="26"/>
        <end position="214"/>
    </location>
</feature>
<reference evidence="2" key="1">
    <citation type="journal article" date="2015" name="Nature">
        <title>Complex archaea that bridge the gap between prokaryotes and eukaryotes.</title>
        <authorList>
            <person name="Spang A."/>
            <person name="Saw J.H."/>
            <person name="Jorgensen S.L."/>
            <person name="Zaremba-Niedzwiedzka K."/>
            <person name="Martijn J."/>
            <person name="Lind A.E."/>
            <person name="van Eijk R."/>
            <person name="Schleper C."/>
            <person name="Guy L."/>
            <person name="Ettema T.J."/>
        </authorList>
    </citation>
    <scope>NUCLEOTIDE SEQUENCE</scope>
</reference>
<evidence type="ECO:0000313" key="2">
    <source>
        <dbReference type="EMBL" id="KKK73776.1"/>
    </source>
</evidence>
<dbReference type="EMBL" id="LAZR01056631">
    <property type="protein sequence ID" value="KKK73776.1"/>
    <property type="molecule type" value="Genomic_DNA"/>
</dbReference>
<dbReference type="InterPro" id="IPR023210">
    <property type="entry name" value="NADP_OxRdtase_dom"/>
</dbReference>
<dbReference type="Gene3D" id="3.20.20.100">
    <property type="entry name" value="NADP-dependent oxidoreductase domain"/>
    <property type="match status" value="1"/>
</dbReference>
<sequence>MLMAVNLLWLKYLVEKNVKTVIIYESDPTDILQLHTWTRAWNRDPKPLEVLSELKKEGKVRFFGISTPEHDQNSVIQLMREGLIDTLQVIYNIFEQEPAAELLPAALDQGVGIIVRVPFDESSLTGKLTEDTRFEEGDFRNEYFAGDRLKKTVERVKKIEADIQGSEYNLSQAALKFALAHSAVSTVIPGMRNPSQVELNCAVSEMPDISGDFMVKLHDHNWRKAFWYLG</sequence>
<name>A0A0F9ANI2_9ZZZZ</name>
<comment type="caution">
    <text evidence="2">The sequence shown here is derived from an EMBL/GenBank/DDBJ whole genome shotgun (WGS) entry which is preliminary data.</text>
</comment>
<dbReference type="SUPFAM" id="SSF51430">
    <property type="entry name" value="NAD(P)-linked oxidoreductase"/>
    <property type="match status" value="1"/>
</dbReference>
<organism evidence="2">
    <name type="scientific">marine sediment metagenome</name>
    <dbReference type="NCBI Taxonomy" id="412755"/>
    <lineage>
        <taxon>unclassified sequences</taxon>
        <taxon>metagenomes</taxon>
        <taxon>ecological metagenomes</taxon>
    </lineage>
</organism>
<gene>
    <name evidence="2" type="ORF">LCGC14_2890430</name>
</gene>
<dbReference type="InterPro" id="IPR053135">
    <property type="entry name" value="AKR2_Oxidoreductase"/>
</dbReference>
<dbReference type="InterPro" id="IPR036812">
    <property type="entry name" value="NAD(P)_OxRdtase_dom_sf"/>
</dbReference>